<evidence type="ECO:0000313" key="2">
    <source>
        <dbReference type="EMBL" id="CCF22360.1"/>
    </source>
</evidence>
<dbReference type="KEGG" id="rht:NT26_p10341"/>
<gene>
    <name evidence="2" type="ORF">NT26_p10341</name>
</gene>
<protein>
    <submittedName>
        <fullName evidence="2">Uncharacterized protein</fullName>
    </submittedName>
</protein>
<evidence type="ECO:0000256" key="1">
    <source>
        <dbReference type="SAM" id="MobiDB-lite"/>
    </source>
</evidence>
<dbReference type="RefSeq" id="WP_052642903.1">
    <property type="nucleotide sequence ID" value="NZ_FO082821.1"/>
</dbReference>
<dbReference type="AlphaFoldDB" id="L0NMR4"/>
<keyword evidence="2" id="KW-0614">Plasmid</keyword>
<proteinExistence type="predicted"/>
<reference evidence="2 3" key="1">
    <citation type="journal article" date="2013" name="Genome Biol. Evol.">
        <title>Life in an arsenic-containing gold mine: genome and physiology of the autotrophic arsenite-oxidizing bacterium rhizobium sp. NT-26.</title>
        <authorList>
            <person name="Andres J."/>
            <person name="Arsene-Ploetze F."/>
            <person name="Barbe V."/>
            <person name="Brochier-Armanet C."/>
            <person name="Cleiss-Arnold J."/>
            <person name="Coppee J.Y."/>
            <person name="Dillies M.A."/>
            <person name="Geist"/>
            <person name="L"/>
            <person name="Joublin A."/>
            <person name="Koechler S."/>
            <person name="Lassalle F."/>
            <person name="Marchal M."/>
            <person name="Medigue C."/>
            <person name="Muller D."/>
            <person name="Nesme X."/>
            <person name="Plewniak F."/>
            <person name="Proux C."/>
            <person name="Ramirez-Bahena M.H."/>
            <person name="Schenowitz C."/>
            <person name="Sismeiro O."/>
            <person name="Vallenet D."/>
            <person name="Santini J.M."/>
            <person name="Bertin P.N."/>
        </authorList>
    </citation>
    <scope>NUCLEOTIDE SEQUENCE [LARGE SCALE GENOMIC DNA]</scope>
    <source>
        <strain evidence="2 3">NT-26</strain>
        <plasmid evidence="2">NT26_p1</plasmid>
    </source>
</reference>
<keyword evidence="3" id="KW-1185">Reference proteome</keyword>
<dbReference type="EMBL" id="FO082821">
    <property type="protein sequence ID" value="CCF22360.1"/>
    <property type="molecule type" value="Genomic_DNA"/>
</dbReference>
<accession>L0NMR4</accession>
<geneLocation type="plasmid" evidence="2 3">
    <name>NT26_p1</name>
</geneLocation>
<dbReference type="Proteomes" id="UP000010792">
    <property type="component" value="Plasmid NT26_p1"/>
</dbReference>
<evidence type="ECO:0000313" key="3">
    <source>
        <dbReference type="Proteomes" id="UP000010792"/>
    </source>
</evidence>
<sequence>MSTRGGGRDRQRGRQRAYRERLKRERRPGRDDVARIALHWLIVKTANLAVRTSNPARMHVVEDALLDGLVAQGFNARASEEVLDELIDKYVDGGWNFRRKLHLQEEPPASARILLDRDAD</sequence>
<name>L0NMR4_9HYPH</name>
<dbReference type="OrthoDB" id="8303433at2"/>
<organism evidence="2 3">
    <name type="scientific">Pseudorhizobium banfieldiae</name>
    <dbReference type="NCBI Taxonomy" id="1125847"/>
    <lineage>
        <taxon>Bacteria</taxon>
        <taxon>Pseudomonadati</taxon>
        <taxon>Pseudomonadota</taxon>
        <taxon>Alphaproteobacteria</taxon>
        <taxon>Hyphomicrobiales</taxon>
        <taxon>Rhizobiaceae</taxon>
        <taxon>Rhizobium/Agrobacterium group</taxon>
        <taxon>Pseudorhizobium</taxon>
    </lineage>
</organism>
<feature type="region of interest" description="Disordered" evidence="1">
    <location>
        <begin position="1"/>
        <end position="28"/>
    </location>
</feature>